<evidence type="ECO:0000259" key="1">
    <source>
        <dbReference type="Pfam" id="PF00456"/>
    </source>
</evidence>
<protein>
    <submittedName>
        <fullName evidence="2">Uu.00g111910.m01.CDS01</fullName>
    </submittedName>
</protein>
<dbReference type="PANTHER" id="PTHR43522:SF2">
    <property type="entry name" value="TRANSKETOLASE 1-RELATED"/>
    <property type="match status" value="1"/>
</dbReference>
<evidence type="ECO:0000313" key="3">
    <source>
        <dbReference type="Proteomes" id="UP001295740"/>
    </source>
</evidence>
<dbReference type="GO" id="GO:0004802">
    <property type="term" value="F:transketolase activity"/>
    <property type="evidence" value="ECO:0007669"/>
    <property type="project" value="TreeGrafter"/>
</dbReference>
<dbReference type="AlphaFoldDB" id="A0AAI8VF76"/>
<accession>A0AAI8VF76</accession>
<evidence type="ECO:0000313" key="2">
    <source>
        <dbReference type="EMBL" id="CAJ2503797.1"/>
    </source>
</evidence>
<dbReference type="Pfam" id="PF00456">
    <property type="entry name" value="Transketolase_N"/>
    <property type="match status" value="1"/>
</dbReference>
<reference evidence="2" key="1">
    <citation type="submission" date="2023-10" db="EMBL/GenBank/DDBJ databases">
        <authorList>
            <person name="Hackl T."/>
        </authorList>
    </citation>
    <scope>NUCLEOTIDE SEQUENCE</scope>
</reference>
<dbReference type="GO" id="GO:0005634">
    <property type="term" value="C:nucleus"/>
    <property type="evidence" value="ECO:0007669"/>
    <property type="project" value="TreeGrafter"/>
</dbReference>
<comment type="caution">
    <text evidence="2">The sequence shown here is derived from an EMBL/GenBank/DDBJ whole genome shotgun (WGS) entry which is preliminary data.</text>
</comment>
<keyword evidence="3" id="KW-1185">Reference proteome</keyword>
<dbReference type="GO" id="GO:0005829">
    <property type="term" value="C:cytosol"/>
    <property type="evidence" value="ECO:0007669"/>
    <property type="project" value="TreeGrafter"/>
</dbReference>
<dbReference type="InterPro" id="IPR005474">
    <property type="entry name" value="Transketolase_N"/>
</dbReference>
<name>A0AAI8VF76_9PEZI</name>
<organism evidence="2 3">
    <name type="scientific">Anthostomella pinea</name>
    <dbReference type="NCBI Taxonomy" id="933095"/>
    <lineage>
        <taxon>Eukaryota</taxon>
        <taxon>Fungi</taxon>
        <taxon>Dikarya</taxon>
        <taxon>Ascomycota</taxon>
        <taxon>Pezizomycotina</taxon>
        <taxon>Sordariomycetes</taxon>
        <taxon>Xylariomycetidae</taxon>
        <taxon>Xylariales</taxon>
        <taxon>Xylariaceae</taxon>
        <taxon>Anthostomella</taxon>
    </lineage>
</organism>
<dbReference type="InterPro" id="IPR029061">
    <property type="entry name" value="THDP-binding"/>
</dbReference>
<dbReference type="Proteomes" id="UP001295740">
    <property type="component" value="Unassembled WGS sequence"/>
</dbReference>
<dbReference type="InterPro" id="IPR033247">
    <property type="entry name" value="Transketolase_fam"/>
</dbReference>
<feature type="domain" description="Transketolase N-terminal" evidence="1">
    <location>
        <begin position="3"/>
        <end position="45"/>
    </location>
</feature>
<dbReference type="SUPFAM" id="SSF52518">
    <property type="entry name" value="Thiamin diphosphate-binding fold (THDP-binding)"/>
    <property type="match status" value="1"/>
</dbReference>
<gene>
    <name evidence="2" type="ORF">KHLLAP_LOCUS4265</name>
</gene>
<dbReference type="EMBL" id="CAUWAG010000006">
    <property type="protein sequence ID" value="CAJ2503797.1"/>
    <property type="molecule type" value="Genomic_DNA"/>
</dbReference>
<dbReference type="Gene3D" id="3.40.50.970">
    <property type="match status" value="1"/>
</dbReference>
<sequence length="63" mass="7051">MAFPLIENYKYPFLSDGRLMEGVSGEAWSLAGHLQLGNLVAFYDNKLHTKLKALKQHLDSVSS</sequence>
<dbReference type="GO" id="GO:0006098">
    <property type="term" value="P:pentose-phosphate shunt"/>
    <property type="evidence" value="ECO:0007669"/>
    <property type="project" value="TreeGrafter"/>
</dbReference>
<proteinExistence type="predicted"/>
<dbReference type="PANTHER" id="PTHR43522">
    <property type="entry name" value="TRANSKETOLASE"/>
    <property type="match status" value="1"/>
</dbReference>